<sequence length="691" mass="81872">MSNQQQNKICKGCHCTRESCEFLNEKGDILKKYYKCRNNIKRSRSIKNKNRNPDVMINYIDITKTIYNSLTSLSNNNELYEGENTELSMSFDIELSTLVNAILENNGSENIENINSEIGRYIVSLILEGDGYMWVYHIRSEKKDSLLLTYYCNCRVDLEKQPTKHSLLDKQRDTPSYLKWYHCKGTINIEILSSLNYINIKYSHKILHSRPVHVKTTPEIQRFIQDNINCLAPEIWRQIQENKIKGYENITVQQIYHWWSIETRKKYCRDSDQLLSSKLLLAEFNQEIIVNINSSTPALGFLTDLFYQLSQIDLDAIEIDATCGTNSMEWELYTIMGVFDDFAEINAAQTVWPEVQIQLCAWHIQRAIKQRLASNKQSVYYSYNPKMAHEECSVIDPNWGVTNNSERVFCPLNLRETVIKLVNQHLNRHMLLPKLDGTFIADANEIWKECVSEIIQFCKDNNLLRLWIYCWKEWYSKDRWKLWARASNEKISHIKTTMIVESHWRLIKHDYLYKFHKPRIDHLCYILVKKVINQQLHRIHLLQQGRYLVPCSVEKADAKFFKKVQRNGNYPLISTYEGEFVNIFHSLDSKALNISENQNSVIENNDNYIVESDDEQHIYETDLAYLCGILDKTKELLEESRNKPKCHLWLKNFRPNFKLLEKMNDDIRALKNRQTTPRTWRDLNHNTMYWE</sequence>
<name>A0A8H3QAW1_9GLOM</name>
<evidence type="ECO:0000313" key="1">
    <source>
        <dbReference type="EMBL" id="GES73038.1"/>
    </source>
</evidence>
<dbReference type="OrthoDB" id="2401469at2759"/>
<proteinExistence type="predicted"/>
<accession>A0A8H3QAW1</accession>
<keyword evidence="1" id="KW-0067">ATP-binding</keyword>
<organism evidence="1 2">
    <name type="scientific">Rhizophagus clarus</name>
    <dbReference type="NCBI Taxonomy" id="94130"/>
    <lineage>
        <taxon>Eukaryota</taxon>
        <taxon>Fungi</taxon>
        <taxon>Fungi incertae sedis</taxon>
        <taxon>Mucoromycota</taxon>
        <taxon>Glomeromycotina</taxon>
        <taxon>Glomeromycetes</taxon>
        <taxon>Glomerales</taxon>
        <taxon>Glomeraceae</taxon>
        <taxon>Rhizophagus</taxon>
    </lineage>
</organism>
<dbReference type="GO" id="GO:0004386">
    <property type="term" value="F:helicase activity"/>
    <property type="evidence" value="ECO:0007669"/>
    <property type="project" value="UniProtKB-KW"/>
</dbReference>
<dbReference type="AlphaFoldDB" id="A0A8H3QAW1"/>
<gene>
    <name evidence="1" type="ORF">RCL2_000058100</name>
</gene>
<evidence type="ECO:0000313" key="2">
    <source>
        <dbReference type="Proteomes" id="UP000615446"/>
    </source>
</evidence>
<reference evidence="1" key="1">
    <citation type="submission" date="2019-10" db="EMBL/GenBank/DDBJ databases">
        <title>Conservation and host-specific expression of non-tandemly repeated heterogenous ribosome RNA gene in arbuscular mycorrhizal fungi.</title>
        <authorList>
            <person name="Maeda T."/>
            <person name="Kobayashi Y."/>
            <person name="Nakagawa T."/>
            <person name="Ezawa T."/>
            <person name="Yamaguchi K."/>
            <person name="Bino T."/>
            <person name="Nishimoto Y."/>
            <person name="Shigenobu S."/>
            <person name="Kawaguchi M."/>
        </authorList>
    </citation>
    <scope>NUCLEOTIDE SEQUENCE</scope>
    <source>
        <strain evidence="1">HR1</strain>
    </source>
</reference>
<dbReference type="EMBL" id="BLAL01000005">
    <property type="protein sequence ID" value="GES73038.1"/>
    <property type="molecule type" value="Genomic_DNA"/>
</dbReference>
<protein>
    <submittedName>
        <fullName evidence="1">ATP-dependent DNA helicase Pif1</fullName>
    </submittedName>
</protein>
<keyword evidence="1" id="KW-0347">Helicase</keyword>
<comment type="caution">
    <text evidence="1">The sequence shown here is derived from an EMBL/GenBank/DDBJ whole genome shotgun (WGS) entry which is preliminary data.</text>
</comment>
<keyword evidence="1" id="KW-0547">Nucleotide-binding</keyword>
<keyword evidence="1" id="KW-0378">Hydrolase</keyword>
<dbReference type="Proteomes" id="UP000615446">
    <property type="component" value="Unassembled WGS sequence"/>
</dbReference>